<keyword evidence="10" id="KW-0963">Cytoplasm</keyword>
<dbReference type="Pfam" id="PF00117">
    <property type="entry name" value="GATase"/>
    <property type="match status" value="1"/>
</dbReference>
<comment type="caution">
    <text evidence="12">The sequence shown here is derived from an EMBL/GenBank/DDBJ whole genome shotgun (WGS) entry which is preliminary data.</text>
</comment>
<keyword evidence="4 10" id="KW-0378">Hydrolase</keyword>
<feature type="domain" description="Glutamine amidotransferase" evidence="11">
    <location>
        <begin position="34"/>
        <end position="202"/>
    </location>
</feature>
<comment type="catalytic activity">
    <reaction evidence="9 10">
        <text>L-glutamine + H2O = L-glutamate + NH4(+)</text>
        <dbReference type="Rhea" id="RHEA:15889"/>
        <dbReference type="ChEBI" id="CHEBI:15377"/>
        <dbReference type="ChEBI" id="CHEBI:28938"/>
        <dbReference type="ChEBI" id="CHEBI:29985"/>
        <dbReference type="ChEBI" id="CHEBI:58359"/>
        <dbReference type="EC" id="3.5.1.2"/>
    </reaction>
</comment>
<dbReference type="Proteomes" id="UP001273531">
    <property type="component" value="Unassembled WGS sequence"/>
</dbReference>
<dbReference type="Gene3D" id="3.40.50.880">
    <property type="match status" value="1"/>
</dbReference>
<evidence type="ECO:0000256" key="4">
    <source>
        <dbReference type="ARBA" id="ARBA00022801"/>
    </source>
</evidence>
<comment type="subcellular location">
    <subcellularLocation>
        <location evidence="10">Cytoplasm</location>
    </subcellularLocation>
</comment>
<keyword evidence="3 10" id="KW-0028">Amino-acid biosynthesis</keyword>
<dbReference type="RefSeq" id="WP_317227512.1">
    <property type="nucleotide sequence ID" value="NZ_JAWJEJ010000001.1"/>
</dbReference>
<proteinExistence type="inferred from homology"/>
<keyword evidence="6 10" id="KW-0368">Histidine biosynthesis</keyword>
<dbReference type="GO" id="GO:0016829">
    <property type="term" value="F:lyase activity"/>
    <property type="evidence" value="ECO:0007669"/>
    <property type="project" value="UniProtKB-KW"/>
</dbReference>
<dbReference type="InterPro" id="IPR029062">
    <property type="entry name" value="Class_I_gatase-like"/>
</dbReference>
<dbReference type="CDD" id="cd01748">
    <property type="entry name" value="GATase1_IGP_Synthase"/>
    <property type="match status" value="1"/>
</dbReference>
<dbReference type="PANTHER" id="PTHR42701:SF1">
    <property type="entry name" value="IMIDAZOLE GLYCEROL PHOSPHATE SYNTHASE SUBUNIT HISH"/>
    <property type="match status" value="1"/>
</dbReference>
<dbReference type="HAMAP" id="MF_00278">
    <property type="entry name" value="HisH"/>
    <property type="match status" value="1"/>
</dbReference>
<evidence type="ECO:0000256" key="1">
    <source>
        <dbReference type="ARBA" id="ARBA00005091"/>
    </source>
</evidence>
<dbReference type="PROSITE" id="PS51274">
    <property type="entry name" value="GATASE_COBBQ"/>
    <property type="match status" value="1"/>
</dbReference>
<accession>A0ABU3YAQ4</accession>
<comment type="catalytic activity">
    <reaction evidence="8 10">
        <text>5-[(5-phospho-1-deoxy-D-ribulos-1-ylimino)methylamino]-1-(5-phospho-beta-D-ribosyl)imidazole-4-carboxamide + L-glutamine = D-erythro-1-(imidazol-4-yl)glycerol 3-phosphate + 5-amino-1-(5-phospho-beta-D-ribosyl)imidazole-4-carboxamide + L-glutamate + H(+)</text>
        <dbReference type="Rhea" id="RHEA:24793"/>
        <dbReference type="ChEBI" id="CHEBI:15378"/>
        <dbReference type="ChEBI" id="CHEBI:29985"/>
        <dbReference type="ChEBI" id="CHEBI:58278"/>
        <dbReference type="ChEBI" id="CHEBI:58359"/>
        <dbReference type="ChEBI" id="CHEBI:58475"/>
        <dbReference type="ChEBI" id="CHEBI:58525"/>
        <dbReference type="EC" id="4.3.2.10"/>
    </reaction>
</comment>
<evidence type="ECO:0000256" key="5">
    <source>
        <dbReference type="ARBA" id="ARBA00022962"/>
    </source>
</evidence>
<dbReference type="InterPro" id="IPR010139">
    <property type="entry name" value="Imidazole-glycPsynth_HisH"/>
</dbReference>
<sequence length="204" mass="22057">MIAILSYGLGNIKAFANIYKGLNIPVVAAEDRATLAAADRIILPGVGAFDHAMLRLRASGLFETLEEQVIGRGKPVLGVCVGMQMLAQSSEEGEQPGLGWIDGRVAKISFPEGAARGLLPHMGWSAIRPKAGQPLLDGLDEEVGFYFLHSYRFICNDPADVIATADYATPFDCAVRRGNVNGVQFHPEKSHHNGIRLLKNFAEN</sequence>
<organism evidence="12 13">
    <name type="scientific">Sphingomonas agrestis</name>
    <dbReference type="NCBI Taxonomy" id="3080540"/>
    <lineage>
        <taxon>Bacteria</taxon>
        <taxon>Pseudomonadati</taxon>
        <taxon>Pseudomonadota</taxon>
        <taxon>Alphaproteobacteria</taxon>
        <taxon>Sphingomonadales</taxon>
        <taxon>Sphingomonadaceae</taxon>
        <taxon>Sphingomonas</taxon>
    </lineage>
</organism>
<dbReference type="EMBL" id="JAWJEJ010000001">
    <property type="protein sequence ID" value="MDV3458446.1"/>
    <property type="molecule type" value="Genomic_DNA"/>
</dbReference>
<evidence type="ECO:0000256" key="3">
    <source>
        <dbReference type="ARBA" id="ARBA00022605"/>
    </source>
</evidence>
<comment type="pathway">
    <text evidence="1 10">Amino-acid biosynthesis; L-histidine biosynthesis; L-histidine from 5-phospho-alpha-D-ribose 1-diphosphate: step 5/9.</text>
</comment>
<comment type="function">
    <text evidence="10">IGPS catalyzes the conversion of PRFAR and glutamine to IGP, AICAR and glutamate. The HisH subunit catalyzes the hydrolysis of glutamine to glutamate and ammonia as part of the synthesis of IGP and AICAR. The resulting ammonia molecule is channeled to the active site of HisF.</text>
</comment>
<protein>
    <recommendedName>
        <fullName evidence="10">Imidazole glycerol phosphate synthase subunit HisH</fullName>
        <ecNumber evidence="10">4.3.2.10</ecNumber>
    </recommendedName>
    <alternativeName>
        <fullName evidence="10">IGP synthase glutaminase subunit</fullName>
        <ecNumber evidence="10">3.5.1.2</ecNumber>
    </alternativeName>
    <alternativeName>
        <fullName evidence="10">IGP synthase subunit HisH</fullName>
    </alternativeName>
    <alternativeName>
        <fullName evidence="10">ImGP synthase subunit HisH</fullName>
        <shortName evidence="10">IGPS subunit HisH</shortName>
    </alternativeName>
</protein>
<keyword evidence="5 10" id="KW-0315">Glutamine amidotransferase</keyword>
<feature type="active site" evidence="10">
    <location>
        <position position="188"/>
    </location>
</feature>
<evidence type="ECO:0000256" key="6">
    <source>
        <dbReference type="ARBA" id="ARBA00023102"/>
    </source>
</evidence>
<evidence type="ECO:0000256" key="9">
    <source>
        <dbReference type="ARBA" id="ARBA00049534"/>
    </source>
</evidence>
<dbReference type="PIRSF" id="PIRSF000495">
    <property type="entry name" value="Amidotransf_hisH"/>
    <property type="match status" value="1"/>
</dbReference>
<evidence type="ECO:0000259" key="11">
    <source>
        <dbReference type="Pfam" id="PF00117"/>
    </source>
</evidence>
<keyword evidence="7 10" id="KW-0456">Lyase</keyword>
<evidence type="ECO:0000256" key="8">
    <source>
        <dbReference type="ARBA" id="ARBA00047838"/>
    </source>
</evidence>
<dbReference type="InterPro" id="IPR017926">
    <property type="entry name" value="GATASE"/>
</dbReference>
<comment type="subunit">
    <text evidence="2 10">Heterodimer of HisH and HisF.</text>
</comment>
<dbReference type="PROSITE" id="PS51273">
    <property type="entry name" value="GATASE_TYPE_1"/>
    <property type="match status" value="1"/>
</dbReference>
<keyword evidence="13" id="KW-1185">Reference proteome</keyword>
<feature type="active site" evidence="10">
    <location>
        <position position="186"/>
    </location>
</feature>
<evidence type="ECO:0000256" key="10">
    <source>
        <dbReference type="HAMAP-Rule" id="MF_00278"/>
    </source>
</evidence>
<dbReference type="SUPFAM" id="SSF52317">
    <property type="entry name" value="Class I glutamine amidotransferase-like"/>
    <property type="match status" value="1"/>
</dbReference>
<dbReference type="NCBIfam" id="TIGR01855">
    <property type="entry name" value="IMP_synth_hisH"/>
    <property type="match status" value="1"/>
</dbReference>
<dbReference type="EC" id="4.3.2.10" evidence="10"/>
<reference evidence="12 13" key="1">
    <citation type="submission" date="2023-10" db="EMBL/GenBank/DDBJ databases">
        <title>Sphingomonas sp. HF-S4 16S ribosomal RNA gene Genome sequencing and assembly.</title>
        <authorList>
            <person name="Lee H."/>
        </authorList>
    </citation>
    <scope>NUCLEOTIDE SEQUENCE [LARGE SCALE GENOMIC DNA]</scope>
    <source>
        <strain evidence="12 13">HF-S4</strain>
    </source>
</reference>
<dbReference type="EC" id="3.5.1.2" evidence="10"/>
<evidence type="ECO:0000256" key="7">
    <source>
        <dbReference type="ARBA" id="ARBA00023239"/>
    </source>
</evidence>
<evidence type="ECO:0000313" key="12">
    <source>
        <dbReference type="EMBL" id="MDV3458446.1"/>
    </source>
</evidence>
<dbReference type="PANTHER" id="PTHR42701">
    <property type="entry name" value="IMIDAZOLE GLYCEROL PHOSPHATE SYNTHASE SUBUNIT HISH"/>
    <property type="match status" value="1"/>
</dbReference>
<evidence type="ECO:0000313" key="13">
    <source>
        <dbReference type="Proteomes" id="UP001273531"/>
    </source>
</evidence>
<name>A0ABU3YAQ4_9SPHN</name>
<evidence type="ECO:0000256" key="2">
    <source>
        <dbReference type="ARBA" id="ARBA00011152"/>
    </source>
</evidence>
<gene>
    <name evidence="10 12" type="primary">hisH</name>
    <name evidence="12" type="ORF">RZN05_15720</name>
</gene>
<feature type="active site" description="Nucleophile" evidence="10">
    <location>
        <position position="80"/>
    </location>
</feature>